<feature type="compositionally biased region" description="Polar residues" evidence="4">
    <location>
        <begin position="411"/>
        <end position="432"/>
    </location>
</feature>
<dbReference type="InterPro" id="IPR022441">
    <property type="entry name" value="Para_beta_helix_rpt-2"/>
</dbReference>
<dbReference type="PANTHER" id="PTHR22990">
    <property type="entry name" value="F-BOX ONLY PROTEIN"/>
    <property type="match status" value="1"/>
</dbReference>
<dbReference type="Pfam" id="PF07602">
    <property type="entry name" value="DUF1565"/>
    <property type="match status" value="1"/>
</dbReference>
<feature type="region of interest" description="Disordered" evidence="4">
    <location>
        <begin position="391"/>
        <end position="432"/>
    </location>
</feature>
<keyword evidence="7" id="KW-1185">Reference proteome</keyword>
<keyword evidence="3" id="KW-0833">Ubl conjugation pathway</keyword>
<evidence type="ECO:0000256" key="4">
    <source>
        <dbReference type="SAM" id="MobiDB-lite"/>
    </source>
</evidence>
<dbReference type="InterPro" id="IPR007730">
    <property type="entry name" value="SPOR-like_dom"/>
</dbReference>
<dbReference type="SUPFAM" id="SSF51126">
    <property type="entry name" value="Pectin lyase-like"/>
    <property type="match status" value="1"/>
</dbReference>
<reference evidence="6 7" key="1">
    <citation type="journal article" date="2021" name="Int. J. Syst. Evol. Microbiol.">
        <title>Amazonocrinis nigriterrae gen. nov., sp. nov., Atlanticothrix silvestris gen. nov., sp. nov. and Dendronalium phyllosphericum gen. nov., sp. nov., nostocacean cyanobacteria from Brazilian environments.</title>
        <authorList>
            <person name="Alvarenga D.O."/>
            <person name="Andreote A.P.D."/>
            <person name="Branco L.H.Z."/>
            <person name="Delbaje E."/>
            <person name="Cruz R.B."/>
            <person name="Varani A.M."/>
            <person name="Fiore M.F."/>
        </authorList>
    </citation>
    <scope>NUCLEOTIDE SEQUENCE [LARGE SCALE GENOMIC DNA]</scope>
    <source>
        <strain evidence="6 7">CENA369</strain>
    </source>
</reference>
<comment type="pathway">
    <text evidence="1">Protein modification; protein ubiquitination.</text>
</comment>
<dbReference type="SMART" id="SM00722">
    <property type="entry name" value="CASH"/>
    <property type="match status" value="1"/>
</dbReference>
<name>A0A8J7HXH7_9NOST</name>
<dbReference type="InterPro" id="IPR011459">
    <property type="entry name" value="DUF1565"/>
</dbReference>
<gene>
    <name evidence="6" type="ORF">I8752_02895</name>
</gene>
<dbReference type="InterPro" id="IPR006626">
    <property type="entry name" value="PbH1"/>
</dbReference>
<protein>
    <submittedName>
        <fullName evidence="6">DUF1565 domain-containing protein</fullName>
    </submittedName>
</protein>
<dbReference type="AlphaFoldDB" id="A0A8J7HXH7"/>
<evidence type="ECO:0000256" key="1">
    <source>
        <dbReference type="ARBA" id="ARBA00004906"/>
    </source>
</evidence>
<evidence type="ECO:0000313" key="7">
    <source>
        <dbReference type="Proteomes" id="UP000662314"/>
    </source>
</evidence>
<dbReference type="InterPro" id="IPR051550">
    <property type="entry name" value="SCF-Subunits/Alg-Epimerases"/>
</dbReference>
<dbReference type="GO" id="GO:0042834">
    <property type="term" value="F:peptidoglycan binding"/>
    <property type="evidence" value="ECO:0007669"/>
    <property type="project" value="InterPro"/>
</dbReference>
<organism evidence="6 7">
    <name type="scientific">Dendronalium phyllosphericum CENA369</name>
    <dbReference type="NCBI Taxonomy" id="1725256"/>
    <lineage>
        <taxon>Bacteria</taxon>
        <taxon>Bacillati</taxon>
        <taxon>Cyanobacteriota</taxon>
        <taxon>Cyanophyceae</taxon>
        <taxon>Nostocales</taxon>
        <taxon>Nostocaceae</taxon>
        <taxon>Dendronalium</taxon>
        <taxon>Dendronalium phyllosphericum</taxon>
    </lineage>
</organism>
<evidence type="ECO:0000256" key="2">
    <source>
        <dbReference type="ARBA" id="ARBA00022737"/>
    </source>
</evidence>
<dbReference type="Proteomes" id="UP000662314">
    <property type="component" value="Unassembled WGS sequence"/>
</dbReference>
<dbReference type="SMART" id="SM00710">
    <property type="entry name" value="PbH1"/>
    <property type="match status" value="5"/>
</dbReference>
<dbReference type="RefSeq" id="WP_214430872.1">
    <property type="nucleotide sequence ID" value="NZ_JAECZA010000006.1"/>
</dbReference>
<dbReference type="Gene3D" id="2.160.20.10">
    <property type="entry name" value="Single-stranded right-handed beta-helix, Pectin lyase-like"/>
    <property type="match status" value="1"/>
</dbReference>
<comment type="caution">
    <text evidence="6">The sequence shown here is derived from an EMBL/GenBank/DDBJ whole genome shotgun (WGS) entry which is preliminary data.</text>
</comment>
<feature type="compositionally biased region" description="Polar residues" evidence="4">
    <location>
        <begin position="448"/>
        <end position="467"/>
    </location>
</feature>
<accession>A0A8J7HXH7</accession>
<sequence length="590" mass="62148">MTLLGASLSSVVAQMPSVSDRMHLGETTISQVQVLFVNPSIGNDTGGGSEAAPVKTITQALRLAAPNTVIMLSPGTYSAETGEIFPLMLKAGVVIQGDTANKGRGIIIQGGGEYLSRSFGGENVTIVGANQAKLTGVTVTNPNPRGYGLWIESSNPAIAENTFTGNTQDGISVTGNSATTISKNYFYRNGANGITIGGNSQPQVRENIFEETGFGINITQNAAPVLVSNQIMHNRSGILAQANTRPILRHNLIQDSKEDGLVAIAQSLPDLGSANEAGGNEFRNNGRYDINASAAKQVIFAGGNTLASDRIAGKVDMNAQTASVANNSQPATTTNSVILEIPPSKEITFSAPEAPNTTNKPTVISQQSSLNTQLLPLQPAVVPLTVPTYNQQPPKSGVGGFPIPSSLAGRETSTNTSIAPRGQTTSLPAIKPDTQQLNYVHINPNTIEFTAPQQPSNPVAQEQTQLSPAPEIAPGSDSAILPVADGNIPIGNTRNIQKVPVPQTYITAYGESYAPPTKDKQIGVRYRVVVETTTDKEQDLVKFLAPGAFSTVWQGRRVMQAGVFSNRDNADEMSAKLNSNGLKTIIEPLN</sequence>
<dbReference type="EMBL" id="JAECZA010000006">
    <property type="protein sequence ID" value="MBH8571995.1"/>
    <property type="molecule type" value="Genomic_DNA"/>
</dbReference>
<keyword evidence="2" id="KW-0677">Repeat</keyword>
<dbReference type="InterPro" id="IPR012334">
    <property type="entry name" value="Pectin_lyas_fold"/>
</dbReference>
<dbReference type="InterPro" id="IPR011050">
    <property type="entry name" value="Pectin_lyase_fold/virulence"/>
</dbReference>
<evidence type="ECO:0000259" key="5">
    <source>
        <dbReference type="PROSITE" id="PS51724"/>
    </source>
</evidence>
<dbReference type="PROSITE" id="PS51724">
    <property type="entry name" value="SPOR"/>
    <property type="match status" value="1"/>
</dbReference>
<evidence type="ECO:0000256" key="3">
    <source>
        <dbReference type="ARBA" id="ARBA00022786"/>
    </source>
</evidence>
<dbReference type="PANTHER" id="PTHR22990:SF15">
    <property type="entry name" value="F-BOX ONLY PROTEIN 10"/>
    <property type="match status" value="1"/>
</dbReference>
<feature type="domain" description="SPOR" evidence="5">
    <location>
        <begin position="551"/>
        <end position="590"/>
    </location>
</feature>
<feature type="region of interest" description="Disordered" evidence="4">
    <location>
        <begin position="448"/>
        <end position="472"/>
    </location>
</feature>
<dbReference type="NCBIfam" id="TIGR03804">
    <property type="entry name" value="para_beta_helix"/>
    <property type="match status" value="2"/>
</dbReference>
<proteinExistence type="predicted"/>
<evidence type="ECO:0000313" key="6">
    <source>
        <dbReference type="EMBL" id="MBH8571995.1"/>
    </source>
</evidence>
<dbReference type="InterPro" id="IPR006633">
    <property type="entry name" value="Carb-bd_sugar_hydrolysis-dom"/>
</dbReference>